<proteinExistence type="predicted"/>
<accession>A0A8S5UND4</accession>
<protein>
    <submittedName>
        <fullName evidence="1">Uncharacterized protein</fullName>
    </submittedName>
</protein>
<name>A0A8S5UND4_9CAUD</name>
<evidence type="ECO:0000313" key="1">
    <source>
        <dbReference type="EMBL" id="DAF96001.1"/>
    </source>
</evidence>
<sequence length="189" mass="21217">MFIAYSYDKKTGKWNGARKCESESDLPPFHTFLEPLPEKKDYDVVFDGEKWRYKTRPRVKLPPLTSEKAKIVGRIGGIKSAQSRRERKAMREVIEARLNEKLSNGKTVQESLIEKAEQLCFGNQAKLTDLVKFLEFLRDTAGQKPVARVAQTDTLGNDVPKNDLSKVDTATLIEMAKAAGVADDNAGEK</sequence>
<dbReference type="EMBL" id="BK016112">
    <property type="protein sequence ID" value="DAF96001.1"/>
    <property type="molecule type" value="Genomic_DNA"/>
</dbReference>
<organism evidence="1">
    <name type="scientific">Myoviridae sp. ctwVB15</name>
    <dbReference type="NCBI Taxonomy" id="2825208"/>
    <lineage>
        <taxon>Viruses</taxon>
        <taxon>Duplodnaviria</taxon>
        <taxon>Heunggongvirae</taxon>
        <taxon>Uroviricota</taxon>
        <taxon>Caudoviricetes</taxon>
    </lineage>
</organism>
<reference evidence="1" key="1">
    <citation type="journal article" date="2021" name="Proc. Natl. Acad. Sci. U.S.A.">
        <title>A Catalog of Tens of Thousands of Viruses from Human Metagenomes Reveals Hidden Associations with Chronic Diseases.</title>
        <authorList>
            <person name="Tisza M.J."/>
            <person name="Buck C.B."/>
        </authorList>
    </citation>
    <scope>NUCLEOTIDE SEQUENCE</scope>
    <source>
        <strain evidence="1">CtwVB15</strain>
    </source>
</reference>